<feature type="transmembrane region" description="Helical" evidence="1">
    <location>
        <begin position="619"/>
        <end position="636"/>
    </location>
</feature>
<sequence length="643" mass="76893">MGNIKYRCSVCDKVFNNKEFKLTNDAEKCILHCEKDDWYDIKHNSKNWIKSENKIRYFWKRIRDLITQVSHKKNNMLDFNNVIFPQFEDIYYLDNKTETSNYELGNKEFNFVKYELEGLASYGKQPEFIVEVNINFTNSVFLDDVNFNHYKFKNFICFNKVKFQGKCSFINTEFNEVSFDNVNFFKEVIFENSILNFINYDDEKDFENTIFHEDVKFCTSKFSTVGSKKEYDIKFMGTQFKKISISSCDFEKGICFLRDTKADIVSINSATIDFLYIESDVPNIYISNNKKEINKLIIKHNTLKSLTIHNTIIKEDFLLNKEQYKKRDTFELDLLNLKESTFNGKVKIQFYDIQNASFYNTRFQDLADFYQTTFHKVDFERTDFLSISVFSETHFKCDVAFEYVKFWGKAIFRDTIIEGSLNLRDSIFNDEANFLNITKVKVDKDKEPKDINVVNRETARVIKNFYDNANNIIESNRFYKLEMEKREEELKKDIKSNFWEWLVFKFHEISSYHSQNWLLALFWIINFTFFYSHLKTFGGQPSDEYYTIPLILSFNILIFSFCEIYLYKKISFISILLTMMFSFGVYSISTRDFNLYCFSNNLNPFSIMTGKDELNFSSLIYKVTIAYLIYQFIISLRQNTRRK</sequence>
<keyword evidence="3" id="KW-1185">Reference proteome</keyword>
<dbReference type="Gene3D" id="2.160.20.80">
    <property type="entry name" value="E3 ubiquitin-protein ligase SopA"/>
    <property type="match status" value="2"/>
</dbReference>
<dbReference type="EMBL" id="PDKB01000009">
    <property type="protein sequence ID" value="RBQ29018.1"/>
    <property type="molecule type" value="Genomic_DNA"/>
</dbReference>
<evidence type="ECO:0000313" key="2">
    <source>
        <dbReference type="EMBL" id="RBQ29018.1"/>
    </source>
</evidence>
<name>A0A366MRU5_9BACT</name>
<reference evidence="2 3" key="1">
    <citation type="submission" date="2017-10" db="EMBL/GenBank/DDBJ databases">
        <title>Genomics of the genus Arcobacter.</title>
        <authorList>
            <person name="Perez-Cataluna A."/>
            <person name="Figueras M.J."/>
        </authorList>
    </citation>
    <scope>NUCLEOTIDE SEQUENCE [LARGE SCALE GENOMIC DNA]</scope>
    <source>
        <strain evidence="2 3">CECT 9230</strain>
    </source>
</reference>
<gene>
    <name evidence="2" type="ORF">CRU91_06505</name>
</gene>
<dbReference type="AlphaFoldDB" id="A0A366MRU5"/>
<evidence type="ECO:0000313" key="3">
    <source>
        <dbReference type="Proteomes" id="UP000252669"/>
    </source>
</evidence>
<feature type="transmembrane region" description="Helical" evidence="1">
    <location>
        <begin position="572"/>
        <end position="589"/>
    </location>
</feature>
<proteinExistence type="predicted"/>
<keyword evidence="1" id="KW-0472">Membrane</keyword>
<organism evidence="2 3">
    <name type="scientific">Aliarcobacter vitoriensis</name>
    <dbReference type="NCBI Taxonomy" id="2011099"/>
    <lineage>
        <taxon>Bacteria</taxon>
        <taxon>Pseudomonadati</taxon>
        <taxon>Campylobacterota</taxon>
        <taxon>Epsilonproteobacteria</taxon>
        <taxon>Campylobacterales</taxon>
        <taxon>Arcobacteraceae</taxon>
        <taxon>Aliarcobacter</taxon>
    </lineage>
</organism>
<evidence type="ECO:0008006" key="4">
    <source>
        <dbReference type="Google" id="ProtNLM"/>
    </source>
</evidence>
<dbReference type="InterPro" id="IPR001646">
    <property type="entry name" value="5peptide_repeat"/>
</dbReference>
<evidence type="ECO:0000256" key="1">
    <source>
        <dbReference type="SAM" id="Phobius"/>
    </source>
</evidence>
<feature type="transmembrane region" description="Helical" evidence="1">
    <location>
        <begin position="546"/>
        <end position="565"/>
    </location>
</feature>
<keyword evidence="1" id="KW-1133">Transmembrane helix</keyword>
<dbReference type="RefSeq" id="WP_113894415.1">
    <property type="nucleotide sequence ID" value="NZ_JANJGA010000005.1"/>
</dbReference>
<accession>A0A366MRU5</accession>
<comment type="caution">
    <text evidence="2">The sequence shown here is derived from an EMBL/GenBank/DDBJ whole genome shotgun (WGS) entry which is preliminary data.</text>
</comment>
<dbReference type="Proteomes" id="UP000252669">
    <property type="component" value="Unassembled WGS sequence"/>
</dbReference>
<protein>
    <recommendedName>
        <fullName evidence="4">Pentapeptide repeat-containing protein</fullName>
    </recommendedName>
</protein>
<dbReference type="OrthoDB" id="5365493at2"/>
<dbReference type="Pfam" id="PF13576">
    <property type="entry name" value="Pentapeptide_3"/>
    <property type="match status" value="1"/>
</dbReference>
<keyword evidence="1" id="KW-0812">Transmembrane</keyword>